<protein>
    <submittedName>
        <fullName evidence="1">Uncharacterized protein</fullName>
    </submittedName>
</protein>
<proteinExistence type="predicted"/>
<accession>A0ACB9KUJ3</accession>
<sequence length="409" mass="46982">MKFLTMEKKPPWEEVIADADLLGEILLRLPAKSLLKSKCVCKQWLSIISNPVFRRNHVLRHHSPHSVPSALLFSADYAPSPYLIAPLWNAGDDNDKVPSFDYLGVSAITILRSCNGLLLCSAKSRPFLDDLRRRTRTIFQRNFSIPRSRRSTDVDVFRYFVCNPTIKQFVRIPIPNWEIPQDRNGFVFSLFLAYEPLKSPSYKVISLRRSIDNPDKLRIDIYSSVTGIWSDPQVSFTPPLGMAIYRGVFCKGAIHWYSDDHYSLCFDVDSQCLKTMPMPPKKDDQLGARYFGESSSHLYIILLDMVGLNFDVLEMEDNYSGWSVKYHASYENKFSILSLIRGEKENDLTMVILSDGMVLSYNLKHQTLKEVKDLRPSPVMAIARFIKEYSSSEYSQGEVFQYFESLSSV</sequence>
<organism evidence="1 2">
    <name type="scientific">Bauhinia variegata</name>
    <name type="common">Purple orchid tree</name>
    <name type="synonym">Phanera variegata</name>
    <dbReference type="NCBI Taxonomy" id="167791"/>
    <lineage>
        <taxon>Eukaryota</taxon>
        <taxon>Viridiplantae</taxon>
        <taxon>Streptophyta</taxon>
        <taxon>Embryophyta</taxon>
        <taxon>Tracheophyta</taxon>
        <taxon>Spermatophyta</taxon>
        <taxon>Magnoliopsida</taxon>
        <taxon>eudicotyledons</taxon>
        <taxon>Gunneridae</taxon>
        <taxon>Pentapetalae</taxon>
        <taxon>rosids</taxon>
        <taxon>fabids</taxon>
        <taxon>Fabales</taxon>
        <taxon>Fabaceae</taxon>
        <taxon>Cercidoideae</taxon>
        <taxon>Cercideae</taxon>
        <taxon>Bauhiniinae</taxon>
        <taxon>Bauhinia</taxon>
    </lineage>
</organism>
<dbReference type="EMBL" id="CM039438">
    <property type="protein sequence ID" value="KAI4300996.1"/>
    <property type="molecule type" value="Genomic_DNA"/>
</dbReference>
<comment type="caution">
    <text evidence="1">The sequence shown here is derived from an EMBL/GenBank/DDBJ whole genome shotgun (WGS) entry which is preliminary data.</text>
</comment>
<evidence type="ECO:0000313" key="2">
    <source>
        <dbReference type="Proteomes" id="UP000828941"/>
    </source>
</evidence>
<evidence type="ECO:0000313" key="1">
    <source>
        <dbReference type="EMBL" id="KAI4300996.1"/>
    </source>
</evidence>
<name>A0ACB9KUJ3_BAUVA</name>
<reference evidence="1 2" key="1">
    <citation type="journal article" date="2022" name="DNA Res.">
        <title>Chromosomal-level genome assembly of the orchid tree Bauhinia variegata (Leguminosae; Cercidoideae) supports the allotetraploid origin hypothesis of Bauhinia.</title>
        <authorList>
            <person name="Zhong Y."/>
            <person name="Chen Y."/>
            <person name="Zheng D."/>
            <person name="Pang J."/>
            <person name="Liu Y."/>
            <person name="Luo S."/>
            <person name="Meng S."/>
            <person name="Qian L."/>
            <person name="Wei D."/>
            <person name="Dai S."/>
            <person name="Zhou R."/>
        </authorList>
    </citation>
    <scope>NUCLEOTIDE SEQUENCE [LARGE SCALE GENOMIC DNA]</scope>
    <source>
        <strain evidence="1">BV-YZ2020</strain>
    </source>
</reference>
<gene>
    <name evidence="1" type="ORF">L6164_034315</name>
</gene>
<keyword evidence="2" id="KW-1185">Reference proteome</keyword>
<dbReference type="Proteomes" id="UP000828941">
    <property type="component" value="Chromosome 13"/>
</dbReference>